<gene>
    <name evidence="1" type="ORF">NE686_06925</name>
</gene>
<keyword evidence="2" id="KW-1185">Reference proteome</keyword>
<accession>A0ABT1S8L3</accession>
<evidence type="ECO:0000313" key="2">
    <source>
        <dbReference type="Proteomes" id="UP001524478"/>
    </source>
</evidence>
<dbReference type="RefSeq" id="WP_158220068.1">
    <property type="nucleotide sequence ID" value="NZ_CP172320.1"/>
</dbReference>
<evidence type="ECO:0000313" key="1">
    <source>
        <dbReference type="EMBL" id="MCQ4922809.1"/>
    </source>
</evidence>
<reference evidence="1 2" key="1">
    <citation type="submission" date="2022-06" db="EMBL/GenBank/DDBJ databases">
        <title>Isolation of gut microbiota from human fecal samples.</title>
        <authorList>
            <person name="Pamer E.G."/>
            <person name="Barat B."/>
            <person name="Waligurski E."/>
            <person name="Medina S."/>
            <person name="Paddock L."/>
            <person name="Mostad J."/>
        </authorList>
    </citation>
    <scope>NUCLEOTIDE SEQUENCE [LARGE SCALE GENOMIC DNA]</scope>
    <source>
        <strain evidence="1 2">DFI.7.95</strain>
    </source>
</reference>
<dbReference type="Proteomes" id="UP001524478">
    <property type="component" value="Unassembled WGS sequence"/>
</dbReference>
<name>A0ABT1S8L3_9FIRM</name>
<proteinExistence type="predicted"/>
<organism evidence="1 2">
    <name type="scientific">Tissierella carlieri</name>
    <dbReference type="NCBI Taxonomy" id="689904"/>
    <lineage>
        <taxon>Bacteria</taxon>
        <taxon>Bacillati</taxon>
        <taxon>Bacillota</taxon>
        <taxon>Tissierellia</taxon>
        <taxon>Tissierellales</taxon>
        <taxon>Tissierellaceae</taxon>
        <taxon>Tissierella</taxon>
    </lineage>
</organism>
<comment type="caution">
    <text evidence="1">The sequence shown here is derived from an EMBL/GenBank/DDBJ whole genome shotgun (WGS) entry which is preliminary data.</text>
</comment>
<sequence>MNILLEKIDKTVDEMIDKNLIMDMTEQQMMNLIYEDELFTRTITSPCPTSFLVCC</sequence>
<protein>
    <submittedName>
        <fullName evidence="1">Uncharacterized protein</fullName>
    </submittedName>
</protein>
<dbReference type="EMBL" id="JANGAC010000004">
    <property type="protein sequence ID" value="MCQ4922809.1"/>
    <property type="molecule type" value="Genomic_DNA"/>
</dbReference>